<evidence type="ECO:0000256" key="3">
    <source>
        <dbReference type="ARBA" id="ARBA00022448"/>
    </source>
</evidence>
<proteinExistence type="inferred from homology"/>
<dbReference type="EMBL" id="OU898282">
    <property type="protein sequence ID" value="CAG9838328.1"/>
    <property type="molecule type" value="Genomic_DNA"/>
</dbReference>
<reference evidence="6" key="1">
    <citation type="submission" date="2022-01" db="EMBL/GenBank/DDBJ databases">
        <authorList>
            <person name="King R."/>
        </authorList>
    </citation>
    <scope>NUCLEOTIDE SEQUENCE</scope>
</reference>
<keyword evidence="4" id="KW-0967">Endosome</keyword>
<accession>A0A9N9T8Y1</accession>
<dbReference type="OrthoDB" id="1734063at2759"/>
<dbReference type="AlphaFoldDB" id="A0A9N9T8Y1"/>
<dbReference type="GO" id="GO:0015031">
    <property type="term" value="P:protein transport"/>
    <property type="evidence" value="ECO:0007669"/>
    <property type="project" value="UniProtKB-KW"/>
</dbReference>
<dbReference type="PANTHER" id="PTHR13673:SF0">
    <property type="entry name" value="VPS35 ENDOSOMAL PROTEIN-SORTING FACTOR-LIKE"/>
    <property type="match status" value="1"/>
</dbReference>
<dbReference type="GO" id="GO:0005768">
    <property type="term" value="C:endosome"/>
    <property type="evidence" value="ECO:0007669"/>
    <property type="project" value="UniProtKB-SubCell"/>
</dbReference>
<protein>
    <recommendedName>
        <fullName evidence="8">VPS35 endosomal protein sorting factor-like</fullName>
    </recommendedName>
</protein>
<keyword evidence="5" id="KW-0653">Protein transport</keyword>
<dbReference type="Proteomes" id="UP001153709">
    <property type="component" value="Chromosome 7"/>
</dbReference>
<keyword evidence="7" id="KW-1185">Reference proteome</keyword>
<evidence type="ECO:0000256" key="5">
    <source>
        <dbReference type="ARBA" id="ARBA00022927"/>
    </source>
</evidence>
<evidence type="ECO:0008006" key="8">
    <source>
        <dbReference type="Google" id="ProtNLM"/>
    </source>
</evidence>
<name>A0A9N9T8Y1_DIABA</name>
<gene>
    <name evidence="6" type="ORF">DIABBA_LOCUS11233</name>
</gene>
<organism evidence="6 7">
    <name type="scientific">Diabrotica balteata</name>
    <name type="common">Banded cucumber beetle</name>
    <dbReference type="NCBI Taxonomy" id="107213"/>
    <lineage>
        <taxon>Eukaryota</taxon>
        <taxon>Metazoa</taxon>
        <taxon>Ecdysozoa</taxon>
        <taxon>Arthropoda</taxon>
        <taxon>Hexapoda</taxon>
        <taxon>Insecta</taxon>
        <taxon>Pterygota</taxon>
        <taxon>Neoptera</taxon>
        <taxon>Endopterygota</taxon>
        <taxon>Coleoptera</taxon>
        <taxon>Polyphaga</taxon>
        <taxon>Cucujiformia</taxon>
        <taxon>Chrysomeloidea</taxon>
        <taxon>Chrysomelidae</taxon>
        <taxon>Galerucinae</taxon>
        <taxon>Diabroticina</taxon>
        <taxon>Diabroticites</taxon>
        <taxon>Diabrotica</taxon>
    </lineage>
</organism>
<keyword evidence="3" id="KW-0813">Transport</keyword>
<evidence type="ECO:0000256" key="4">
    <source>
        <dbReference type="ARBA" id="ARBA00022753"/>
    </source>
</evidence>
<evidence type="ECO:0000313" key="7">
    <source>
        <dbReference type="Proteomes" id="UP001153709"/>
    </source>
</evidence>
<evidence type="ECO:0000256" key="1">
    <source>
        <dbReference type="ARBA" id="ARBA00004177"/>
    </source>
</evidence>
<dbReference type="InterPro" id="IPR029705">
    <property type="entry name" value="VPS35L"/>
</dbReference>
<comment type="subcellular location">
    <subcellularLocation>
        <location evidence="1">Endosome</location>
    </subcellularLocation>
</comment>
<dbReference type="GO" id="GO:0032456">
    <property type="term" value="P:endocytic recycling"/>
    <property type="evidence" value="ECO:0007669"/>
    <property type="project" value="InterPro"/>
</dbReference>
<dbReference type="PANTHER" id="PTHR13673">
    <property type="entry name" value="ESOPHAGEAL CANCER ASSOCIATED PROTEIN"/>
    <property type="match status" value="1"/>
</dbReference>
<comment type="similarity">
    <text evidence="2">Belongs to the VPS35L family.</text>
</comment>
<evidence type="ECO:0000256" key="2">
    <source>
        <dbReference type="ARBA" id="ARBA00010704"/>
    </source>
</evidence>
<sequence>MGENNTEWKTVINDHAATSKLLGMSVNDHPLKSIVTERVARKILGPVPVSGMTTPVATPVSLLEPLTLALKQLDPLSEFALQEMDPLSKMAAEASVQNLPSSRSNTSKEGENDLFHQMEPWPLRKTAILTKYTTSEKLSIITSFLSEGEKVTVKAQSTAVDKVQHRLKQLDSFEEGSQQRLDVSQAEYVSKIEQLNRELVLAWNTEQRVKALKIAIQCAKLLGDTEVLPFYPSKFVLVTDILDTFGKLVYDRLKTKAQFLKPGSITPTTLPDDFTPDMVPDTAKETCLNWFYKIASIRELVPRLYVEIALLNSYRFISTNECCESLQRMTDMVHGIGNPLVALYVRCYLCRIGITVLKKKSEFGFLLANFTGFLDSYQHLFSRGVKNDLERQNMQLSGYITLYTPALDFILEAVNCVVNESYLPNLLTICRQNKNSSLILNTIMSGFKPAYIADRTMEFLDMINDCSDGGVPLHVLLRTLGLCITVCPPPADQRREILNIVWGYISSFTKPDEYIACAEIWIQFVVEYFTSRELNSVLGDLIEHMTPNRSFENHYNELKIVISKIVAQFQDFEMLLIMDNFLPVVDLFQEESIKVEVCKNILTSCSGQYKTNDPVITNALMFLCGILHDSVNALTPEDEYKQIGEILCNVVRKVNYGRDFEQQLNFFVEARAAFSNIDTVLAELVQQVNTLSVNTRQIMKGMHSRKTGDFVRACAAYCFITIPSILSATTRLELYLLSGQVALFNQCLGQADACLKAALTLLLQIKKSEPKSESYFITYIRKFLSTLLVVPDNPDRGVLGLTRSLLNVMRQIDWDKQYCNLGILYVNVLDLLSVFAQEEYPYQVEKVESNDALYGSDPKFINEINNMCSIVIREILTLLKDLGTCRRQSQIATELFVRLATRSDLSVTHTGTLALNLWNLSVKSGYSDTKYMKTTKEYLRKRSESSGNVHLQNLVSKLSI</sequence>
<evidence type="ECO:0000313" key="6">
    <source>
        <dbReference type="EMBL" id="CAG9838328.1"/>
    </source>
</evidence>